<keyword evidence="1" id="KW-0472">Membrane</keyword>
<comment type="caution">
    <text evidence="2">The sequence shown here is derived from an EMBL/GenBank/DDBJ whole genome shotgun (WGS) entry which is preliminary data.</text>
</comment>
<gene>
    <name evidence="2" type="ORF">AAEO50_04335</name>
</gene>
<dbReference type="Proteomes" id="UP001389717">
    <property type="component" value="Unassembled WGS sequence"/>
</dbReference>
<dbReference type="RefSeq" id="WP_341980807.1">
    <property type="nucleotide sequence ID" value="NZ_JBBYAF010000005.1"/>
</dbReference>
<feature type="transmembrane region" description="Helical" evidence="1">
    <location>
        <begin position="9"/>
        <end position="26"/>
    </location>
</feature>
<proteinExistence type="predicted"/>
<feature type="transmembrane region" description="Helical" evidence="1">
    <location>
        <begin position="32"/>
        <end position="51"/>
    </location>
</feature>
<protein>
    <submittedName>
        <fullName evidence="2">Uncharacterized protein</fullName>
    </submittedName>
</protein>
<evidence type="ECO:0000313" key="3">
    <source>
        <dbReference type="Proteomes" id="UP001389717"/>
    </source>
</evidence>
<name>A0ABU9K614_9BACI</name>
<evidence type="ECO:0000313" key="2">
    <source>
        <dbReference type="EMBL" id="MEL3971500.1"/>
    </source>
</evidence>
<keyword evidence="3" id="KW-1185">Reference proteome</keyword>
<accession>A0ABU9K614</accession>
<reference evidence="2 3" key="1">
    <citation type="submission" date="2024-04" db="EMBL/GenBank/DDBJ databases">
        <title>Bacillus oryzaecorticis sp. nov., a moderately halophilic bacterium isolated from rice husks.</title>
        <authorList>
            <person name="Zhu H.-S."/>
        </authorList>
    </citation>
    <scope>NUCLEOTIDE SEQUENCE [LARGE SCALE GENOMIC DNA]</scope>
    <source>
        <strain evidence="2 3">ZC255</strain>
    </source>
</reference>
<evidence type="ECO:0000256" key="1">
    <source>
        <dbReference type="SAM" id="Phobius"/>
    </source>
</evidence>
<sequence>MKKIKQNRFIFYLFAFTAIINFLVYILDPASIRYLFISLIFFMNACLYFINSRTSESSYWKRWSRIREKGRWYFSAGYGMLIVGVLFSIVLSVLIGDDYMWIILFSLSGGLVWGHLMWLINERGFKSLSC</sequence>
<feature type="transmembrane region" description="Helical" evidence="1">
    <location>
        <begin position="101"/>
        <end position="120"/>
    </location>
</feature>
<keyword evidence="1" id="KW-0812">Transmembrane</keyword>
<dbReference type="EMBL" id="JBBYAF010000005">
    <property type="protein sequence ID" value="MEL3971500.1"/>
    <property type="molecule type" value="Genomic_DNA"/>
</dbReference>
<organism evidence="2 3">
    <name type="scientific">Rossellomorea oryzaecorticis</name>
    <dbReference type="NCBI Taxonomy" id="1396505"/>
    <lineage>
        <taxon>Bacteria</taxon>
        <taxon>Bacillati</taxon>
        <taxon>Bacillota</taxon>
        <taxon>Bacilli</taxon>
        <taxon>Bacillales</taxon>
        <taxon>Bacillaceae</taxon>
        <taxon>Rossellomorea</taxon>
    </lineage>
</organism>
<keyword evidence="1" id="KW-1133">Transmembrane helix</keyword>
<feature type="transmembrane region" description="Helical" evidence="1">
    <location>
        <begin position="72"/>
        <end position="95"/>
    </location>
</feature>